<dbReference type="GeneID" id="20210407"/>
<keyword evidence="6" id="KW-0539">Nucleus</keyword>
<comment type="similarity">
    <text evidence="2">Belongs to the TRAFAC class OBG-HflX-like GTPase superfamily. OBG GTPase family.</text>
</comment>
<evidence type="ECO:0000256" key="1">
    <source>
        <dbReference type="ARBA" id="ARBA00004604"/>
    </source>
</evidence>
<dbReference type="GO" id="GO:0003924">
    <property type="term" value="F:GTPase activity"/>
    <property type="evidence" value="ECO:0000318"/>
    <property type="project" value="GO_Central"/>
</dbReference>
<comment type="subcellular location">
    <subcellularLocation>
        <location evidence="1">Nucleus</location>
        <location evidence="1">Nucleolus</location>
    </subcellularLocation>
</comment>
<dbReference type="InParanoid" id="T1FNL0"/>
<keyword evidence="12" id="KW-1185">Reference proteome</keyword>
<dbReference type="InterPro" id="IPR036726">
    <property type="entry name" value="GTP1_OBG_dom_sf"/>
</dbReference>
<evidence type="ECO:0000259" key="8">
    <source>
        <dbReference type="PROSITE" id="PS51710"/>
    </source>
</evidence>
<dbReference type="RefSeq" id="XP_009027861.1">
    <property type="nucleotide sequence ID" value="XM_009029613.1"/>
</dbReference>
<dbReference type="InterPro" id="IPR014100">
    <property type="entry name" value="GTP-bd_Obg/CgtA"/>
</dbReference>
<dbReference type="HOGENOM" id="CLU_011747_2_3_1"/>
<proteinExistence type="inferred from homology"/>
<evidence type="ECO:0000256" key="7">
    <source>
        <dbReference type="SAM" id="Coils"/>
    </source>
</evidence>
<protein>
    <recommendedName>
        <fullName evidence="13">OBG-type G domain-containing protein</fullName>
    </recommendedName>
</protein>
<dbReference type="CDD" id="cd01898">
    <property type="entry name" value="Obg"/>
    <property type="match status" value="1"/>
</dbReference>
<evidence type="ECO:0008006" key="13">
    <source>
        <dbReference type="Google" id="ProtNLM"/>
    </source>
</evidence>
<sequence>MVHKTFLLLGKKASRKFIDKLRIFVKAGSGGLGLSKYGGVGGRGGHVFAVGSTDASLKKIKNENSDQRFVAGNGGNSSARSLQGSPGKDVFIECPIGISVKTDSQAVLGEIMKENDKVLLAKGGRGGDPSNSFIGLKGDSHNVSLDLKLIADIGLVGFPNAGKSTLLKSLSRSSPKIASYPFTTIEPRVGILEYDDHRQITMADLPGLIEGAHMNVGMGHKFLKHIERTKLLLLIVDVMGFRLNPKSPLRSSFENVLLLNKELELYKEELIDKPSVLVINKVDLPSAQLHVDALMNKLQQMEDELKSIAEEFRPKKLLQFDDVITVSAKNSLNTEHLKAKLRELLDLHSDLDGQDSNQKQLSLLKNSLTEHVGLGAV</sequence>
<keyword evidence="7" id="KW-0175">Coiled coil</keyword>
<keyword evidence="5" id="KW-0342">GTP-binding</keyword>
<dbReference type="PROSITE" id="PS51710">
    <property type="entry name" value="G_OBG"/>
    <property type="match status" value="1"/>
</dbReference>
<dbReference type="Gene3D" id="2.70.210.12">
    <property type="entry name" value="GTP1/OBG domain"/>
    <property type="match status" value="1"/>
</dbReference>
<dbReference type="Pfam" id="PF01018">
    <property type="entry name" value="GTP1_OBG"/>
    <property type="match status" value="1"/>
</dbReference>
<dbReference type="eggNOG" id="KOG1489">
    <property type="taxonomic scope" value="Eukaryota"/>
</dbReference>
<feature type="domain" description="Obg" evidence="9">
    <location>
        <begin position="15"/>
        <end position="150"/>
    </location>
</feature>
<dbReference type="EMBL" id="KB097572">
    <property type="protein sequence ID" value="ESN94133.1"/>
    <property type="molecule type" value="Genomic_DNA"/>
</dbReference>
<dbReference type="GO" id="GO:0005525">
    <property type="term" value="F:GTP binding"/>
    <property type="evidence" value="ECO:0000318"/>
    <property type="project" value="GO_Central"/>
</dbReference>
<dbReference type="OMA" id="VFMVDIF"/>
<feature type="coiled-coil region" evidence="7">
    <location>
        <begin position="284"/>
        <end position="311"/>
    </location>
</feature>
<dbReference type="STRING" id="6412.T1FNL0"/>
<dbReference type="KEGG" id="hro:HELRODRAFT_186041"/>
<reference evidence="10 12" key="2">
    <citation type="journal article" date="2013" name="Nature">
        <title>Insights into bilaterian evolution from three spiralian genomes.</title>
        <authorList>
            <person name="Simakov O."/>
            <person name="Marletaz F."/>
            <person name="Cho S.J."/>
            <person name="Edsinger-Gonzales E."/>
            <person name="Havlak P."/>
            <person name="Hellsten U."/>
            <person name="Kuo D.H."/>
            <person name="Larsson T."/>
            <person name="Lv J."/>
            <person name="Arendt D."/>
            <person name="Savage R."/>
            <person name="Osoegawa K."/>
            <person name="de Jong P."/>
            <person name="Grimwood J."/>
            <person name="Chapman J.A."/>
            <person name="Shapiro H."/>
            <person name="Aerts A."/>
            <person name="Otillar R.P."/>
            <person name="Terry A.Y."/>
            <person name="Boore J.L."/>
            <person name="Grigoriev I.V."/>
            <person name="Lindberg D.R."/>
            <person name="Seaver E.C."/>
            <person name="Weisblat D.A."/>
            <person name="Putnam N.H."/>
            <person name="Rokhsar D.S."/>
        </authorList>
    </citation>
    <scope>NUCLEOTIDE SEQUENCE</scope>
</reference>
<dbReference type="InterPro" id="IPR006169">
    <property type="entry name" value="GTP1_OBG_dom"/>
</dbReference>
<evidence type="ECO:0000256" key="5">
    <source>
        <dbReference type="ARBA" id="ARBA00023134"/>
    </source>
</evidence>
<dbReference type="Proteomes" id="UP000015101">
    <property type="component" value="Unassembled WGS sequence"/>
</dbReference>
<organism evidence="11 12">
    <name type="scientific">Helobdella robusta</name>
    <name type="common">Californian leech</name>
    <dbReference type="NCBI Taxonomy" id="6412"/>
    <lineage>
        <taxon>Eukaryota</taxon>
        <taxon>Metazoa</taxon>
        <taxon>Spiralia</taxon>
        <taxon>Lophotrochozoa</taxon>
        <taxon>Annelida</taxon>
        <taxon>Clitellata</taxon>
        <taxon>Hirudinea</taxon>
        <taxon>Rhynchobdellida</taxon>
        <taxon>Glossiphoniidae</taxon>
        <taxon>Helobdella</taxon>
    </lineage>
</organism>
<keyword evidence="3" id="KW-0690">Ribosome biogenesis</keyword>
<dbReference type="GO" id="GO:0005730">
    <property type="term" value="C:nucleolus"/>
    <property type="evidence" value="ECO:0007669"/>
    <property type="project" value="UniProtKB-SubCell"/>
</dbReference>
<dbReference type="PANTHER" id="PTHR11702">
    <property type="entry name" value="DEVELOPMENTALLY REGULATED GTP-BINDING PROTEIN-RELATED"/>
    <property type="match status" value="1"/>
</dbReference>
<dbReference type="PANTHER" id="PTHR11702:SF43">
    <property type="entry name" value="GTP-BINDING PROTEIN 10"/>
    <property type="match status" value="1"/>
</dbReference>
<reference evidence="12" key="1">
    <citation type="submission" date="2012-12" db="EMBL/GenBank/DDBJ databases">
        <authorList>
            <person name="Hellsten U."/>
            <person name="Grimwood J."/>
            <person name="Chapman J.A."/>
            <person name="Shapiro H."/>
            <person name="Aerts A."/>
            <person name="Otillar R.P."/>
            <person name="Terry A.Y."/>
            <person name="Boore J.L."/>
            <person name="Simakov O."/>
            <person name="Marletaz F."/>
            <person name="Cho S.-J."/>
            <person name="Edsinger-Gonzales E."/>
            <person name="Havlak P."/>
            <person name="Kuo D.-H."/>
            <person name="Larsson T."/>
            <person name="Lv J."/>
            <person name="Arendt D."/>
            <person name="Savage R."/>
            <person name="Osoegawa K."/>
            <person name="de Jong P."/>
            <person name="Lindberg D.R."/>
            <person name="Seaver E.C."/>
            <person name="Weisblat D.A."/>
            <person name="Putnam N.H."/>
            <person name="Grigoriev I.V."/>
            <person name="Rokhsar D.S."/>
        </authorList>
    </citation>
    <scope>NUCLEOTIDE SEQUENCE</scope>
</reference>
<dbReference type="SUPFAM" id="SSF82051">
    <property type="entry name" value="Obg GTP-binding protein N-terminal domain"/>
    <property type="match status" value="1"/>
</dbReference>
<keyword evidence="4" id="KW-0547">Nucleotide-binding</keyword>
<dbReference type="FunCoup" id="T1FNL0">
    <property type="interactions" value="732"/>
</dbReference>
<dbReference type="InterPro" id="IPR031167">
    <property type="entry name" value="G_OBG"/>
</dbReference>
<dbReference type="AlphaFoldDB" id="T1FNL0"/>
<dbReference type="GO" id="GO:0005739">
    <property type="term" value="C:mitochondrion"/>
    <property type="evidence" value="ECO:0000318"/>
    <property type="project" value="GO_Central"/>
</dbReference>
<evidence type="ECO:0000313" key="12">
    <source>
        <dbReference type="Proteomes" id="UP000015101"/>
    </source>
</evidence>
<gene>
    <name evidence="11" type="primary">20210407</name>
    <name evidence="10" type="ORF">HELRODRAFT_186041</name>
</gene>
<dbReference type="InterPro" id="IPR027417">
    <property type="entry name" value="P-loop_NTPase"/>
</dbReference>
<evidence type="ECO:0000313" key="11">
    <source>
        <dbReference type="EnsemblMetazoa" id="HelroP186041"/>
    </source>
</evidence>
<evidence type="ECO:0000256" key="6">
    <source>
        <dbReference type="ARBA" id="ARBA00023242"/>
    </source>
</evidence>
<dbReference type="Pfam" id="PF01926">
    <property type="entry name" value="MMR_HSR1"/>
    <property type="match status" value="1"/>
</dbReference>
<evidence type="ECO:0000256" key="3">
    <source>
        <dbReference type="ARBA" id="ARBA00022517"/>
    </source>
</evidence>
<dbReference type="PRINTS" id="PR00326">
    <property type="entry name" value="GTP1OBG"/>
</dbReference>
<dbReference type="EMBL" id="AMQM01007150">
    <property type="status" value="NOT_ANNOTATED_CDS"/>
    <property type="molecule type" value="Genomic_DNA"/>
</dbReference>
<dbReference type="OrthoDB" id="347018at2759"/>
<reference evidence="11" key="3">
    <citation type="submission" date="2015-06" db="UniProtKB">
        <authorList>
            <consortium name="EnsemblMetazoa"/>
        </authorList>
    </citation>
    <scope>IDENTIFICATION</scope>
</reference>
<evidence type="ECO:0000259" key="9">
    <source>
        <dbReference type="PROSITE" id="PS51883"/>
    </source>
</evidence>
<dbReference type="PIRSF" id="PIRSF002401">
    <property type="entry name" value="GTP_bd_Obg/CgtA"/>
    <property type="match status" value="1"/>
</dbReference>
<feature type="domain" description="OBG-type G" evidence="8">
    <location>
        <begin position="151"/>
        <end position="346"/>
    </location>
</feature>
<dbReference type="GO" id="GO:0042254">
    <property type="term" value="P:ribosome biogenesis"/>
    <property type="evidence" value="ECO:0007669"/>
    <property type="project" value="UniProtKB-UniRule"/>
</dbReference>
<dbReference type="GO" id="GO:0000287">
    <property type="term" value="F:magnesium ion binding"/>
    <property type="evidence" value="ECO:0007669"/>
    <property type="project" value="InterPro"/>
</dbReference>
<evidence type="ECO:0000256" key="2">
    <source>
        <dbReference type="ARBA" id="ARBA00007699"/>
    </source>
</evidence>
<dbReference type="PROSITE" id="PS51883">
    <property type="entry name" value="OBG"/>
    <property type="match status" value="1"/>
</dbReference>
<accession>T1FNL0</accession>
<dbReference type="EnsemblMetazoa" id="HelroT186041">
    <property type="protein sequence ID" value="HelroP186041"/>
    <property type="gene ID" value="HelroG186041"/>
</dbReference>
<dbReference type="InterPro" id="IPR006073">
    <property type="entry name" value="GTP-bd"/>
</dbReference>
<evidence type="ECO:0000313" key="10">
    <source>
        <dbReference type="EMBL" id="ESN94133.1"/>
    </source>
</evidence>
<dbReference type="SUPFAM" id="SSF52540">
    <property type="entry name" value="P-loop containing nucleoside triphosphate hydrolases"/>
    <property type="match status" value="1"/>
</dbReference>
<name>T1FNL0_HELRO</name>
<evidence type="ECO:0000256" key="4">
    <source>
        <dbReference type="ARBA" id="ARBA00022741"/>
    </source>
</evidence>
<dbReference type="Gene3D" id="3.40.50.300">
    <property type="entry name" value="P-loop containing nucleotide triphosphate hydrolases"/>
    <property type="match status" value="1"/>
</dbReference>
<dbReference type="CTD" id="20210407"/>
<dbReference type="InterPro" id="IPR045086">
    <property type="entry name" value="OBG_GTPase"/>
</dbReference>